<evidence type="ECO:0000313" key="13">
    <source>
        <dbReference type="Proteomes" id="UP000002297"/>
    </source>
</evidence>
<dbReference type="KEGG" id="cat:CA2559_08506"/>
<dbReference type="SUPFAM" id="SSF49452">
    <property type="entry name" value="Starch-binding domain-like"/>
    <property type="match status" value="1"/>
</dbReference>
<keyword evidence="2 8" id="KW-0813">Transport</keyword>
<dbReference type="PROSITE" id="PS52016">
    <property type="entry name" value="TONB_DEPENDENT_REC_3"/>
    <property type="match status" value="1"/>
</dbReference>
<evidence type="ECO:0000259" key="11">
    <source>
        <dbReference type="Pfam" id="PF07715"/>
    </source>
</evidence>
<dbReference type="EMBL" id="CP002046">
    <property type="protein sequence ID" value="EAP86060.1"/>
    <property type="molecule type" value="Genomic_DNA"/>
</dbReference>
<dbReference type="eggNOG" id="COG4772">
    <property type="taxonomic scope" value="Bacteria"/>
</dbReference>
<evidence type="ECO:0000256" key="8">
    <source>
        <dbReference type="PROSITE-ProRule" id="PRU01360"/>
    </source>
</evidence>
<keyword evidence="7 8" id="KW-0998">Cell outer membrane</keyword>
<feature type="domain" description="TonB-dependent receptor plug" evidence="11">
    <location>
        <begin position="184"/>
        <end position="271"/>
    </location>
</feature>
<dbReference type="STRING" id="216432.CA2559_08506"/>
<dbReference type="GO" id="GO:0030246">
    <property type="term" value="F:carbohydrate binding"/>
    <property type="evidence" value="ECO:0007669"/>
    <property type="project" value="InterPro"/>
</dbReference>
<dbReference type="Gene3D" id="2.60.40.1120">
    <property type="entry name" value="Carboxypeptidase-like, regulatory domain"/>
    <property type="match status" value="1"/>
</dbReference>
<evidence type="ECO:0000313" key="12">
    <source>
        <dbReference type="EMBL" id="EAP86060.1"/>
    </source>
</evidence>
<protein>
    <submittedName>
        <fullName evidence="12">Outer membrane receptor protein</fullName>
    </submittedName>
</protein>
<gene>
    <name evidence="12" type="ordered locus">CA2559_08506</name>
</gene>
<keyword evidence="6 8" id="KW-0472">Membrane</keyword>
<evidence type="ECO:0000256" key="2">
    <source>
        <dbReference type="ARBA" id="ARBA00022448"/>
    </source>
</evidence>
<dbReference type="PANTHER" id="PTHR30442:SF0">
    <property type="entry name" value="FE(3+) DICITRATE TRANSPORT PROTEIN FECA"/>
    <property type="match status" value="1"/>
</dbReference>
<dbReference type="Gene3D" id="2.170.130.10">
    <property type="entry name" value="TonB-dependent receptor, plug domain"/>
    <property type="match status" value="1"/>
</dbReference>
<dbReference type="Pfam" id="PF07715">
    <property type="entry name" value="Plug"/>
    <property type="match status" value="1"/>
</dbReference>
<evidence type="ECO:0000259" key="10">
    <source>
        <dbReference type="Pfam" id="PF00593"/>
    </source>
</evidence>
<dbReference type="InterPro" id="IPR039426">
    <property type="entry name" value="TonB-dep_rcpt-like"/>
</dbReference>
<evidence type="ECO:0000256" key="5">
    <source>
        <dbReference type="ARBA" id="ARBA00023077"/>
    </source>
</evidence>
<accession>A3UBQ9</accession>
<keyword evidence="3 8" id="KW-1134">Transmembrane beta strand</keyword>
<organism evidence="12 13">
    <name type="scientific">Croceibacter atlanticus (strain ATCC BAA-628 / JCM 21780 / CIP 108009 / IAM 15332 / KCTC 12090 / HTCC2559)</name>
    <dbReference type="NCBI Taxonomy" id="216432"/>
    <lineage>
        <taxon>Bacteria</taxon>
        <taxon>Pseudomonadati</taxon>
        <taxon>Bacteroidota</taxon>
        <taxon>Flavobacteriia</taxon>
        <taxon>Flavobacteriales</taxon>
        <taxon>Flavobacteriaceae</taxon>
        <taxon>Croceibacter</taxon>
    </lineage>
</organism>
<name>A3UBQ9_CROAH</name>
<comment type="subcellular location">
    <subcellularLocation>
        <location evidence="1 8">Cell outer membrane</location>
        <topology evidence="1 8">Multi-pass membrane protein</topology>
    </subcellularLocation>
</comment>
<dbReference type="InterPro" id="IPR000531">
    <property type="entry name" value="Beta-barrel_TonB"/>
</dbReference>
<evidence type="ECO:0000256" key="6">
    <source>
        <dbReference type="ARBA" id="ARBA00023136"/>
    </source>
</evidence>
<feature type="domain" description="TonB-dependent receptor-like beta-barrel" evidence="10">
    <location>
        <begin position="346"/>
        <end position="812"/>
    </location>
</feature>
<dbReference type="RefSeq" id="WP_013187446.1">
    <property type="nucleotide sequence ID" value="NC_014230.1"/>
</dbReference>
<evidence type="ECO:0000256" key="7">
    <source>
        <dbReference type="ARBA" id="ARBA00023237"/>
    </source>
</evidence>
<dbReference type="AlphaFoldDB" id="A3UBQ9"/>
<dbReference type="InterPro" id="IPR013784">
    <property type="entry name" value="Carb-bd-like_fold"/>
</dbReference>
<dbReference type="GO" id="GO:0009279">
    <property type="term" value="C:cell outer membrane"/>
    <property type="evidence" value="ECO:0007669"/>
    <property type="project" value="UniProtKB-SubCell"/>
</dbReference>
<dbReference type="InterPro" id="IPR037066">
    <property type="entry name" value="Plug_dom_sf"/>
</dbReference>
<proteinExistence type="inferred from homology"/>
<keyword evidence="4 8" id="KW-0812">Transmembrane</keyword>
<dbReference type="InterPro" id="IPR012910">
    <property type="entry name" value="Plug_dom"/>
</dbReference>
<dbReference type="Pfam" id="PF00593">
    <property type="entry name" value="TonB_dep_Rec_b-barrel"/>
    <property type="match status" value="1"/>
</dbReference>
<dbReference type="Pfam" id="PF13715">
    <property type="entry name" value="CarbopepD_reg_2"/>
    <property type="match status" value="1"/>
</dbReference>
<dbReference type="OrthoDB" id="9758472at2"/>
<keyword evidence="5 9" id="KW-0798">TonB box</keyword>
<comment type="similarity">
    <text evidence="8 9">Belongs to the TonB-dependent receptor family.</text>
</comment>
<evidence type="ECO:0000256" key="3">
    <source>
        <dbReference type="ARBA" id="ARBA00022452"/>
    </source>
</evidence>
<evidence type="ECO:0000256" key="1">
    <source>
        <dbReference type="ARBA" id="ARBA00004571"/>
    </source>
</evidence>
<keyword evidence="12" id="KW-0675">Receptor</keyword>
<dbReference type="PANTHER" id="PTHR30442">
    <property type="entry name" value="IRON III DICITRATE TRANSPORT PROTEIN FECA"/>
    <property type="match status" value="1"/>
</dbReference>
<sequence length="846" mass="96648">MILKDYNILRVKSKSISLIKSILNHTKDLEVNELKNFKSFSLTILFSVLLSTVSFSQYTFSGQVNSEDRNLPIAEAEVYITTLGISTTTDNEGNFSFQNLDEGTYSITIFTYEYDLYEETIQLTDNLQKTYTLKQLGDQLTEVIITQRKERIFALRQLKPVEGTAIYAGKKSEVVIVDNISMNTATNNARQLYSQIVGLNIYENNDAGLQLNIGGRGLNPNRTANFNTRQNGYDISADVLGYPESYYTPPAEALETIEVVRGAASLQYGTQFGGLINFKLKKPSKKPFQFITRNTLGSYNLFTTFNSVSGTVKDFEYYSYINYKKGDDFRPNSNFESYNGHAHLGYQLSEKTKLTFEGSYLYYLAQQPGGLTDEQFEEDPTFSNRTRNFFEVDWKLYNLRLDHKFSEKTDFSLSLFHLDAHRKSVGFRENRVSQEDDLDAPRELIEGNFRNWGAEARVLTNYELFGDDNVLLLGGKYYQSNNNERQGPGTNGTDANFEFATEDYPNYARQSDFEFPNLNLAFFGENIFNVTDKFSVTPGFRFEYIKTESQGEFKRINFDIAGNPILNEDVPDNRDFERNFVLLGIGFSYKPYTSIELYGNVSQNYRSVTFNDIRITNPSLTVDPNISDEEGYTIDFGARGRLGKYINYDVGGFFLSYQDRLGVILREVSDIEEERFRGNIGDAITYGFEGFADWNIWDTFSENKDFRLSAFTNLSLTDSEYTSSQENNVEGNNVEFIPDVNLKTGLRFGYKNFLGSLQYTYLSEQFTDATNSPRDLESQSGIVGEIPAYDILDLSVSYTYKRFKFETGINNLLDNSYFVRRATGYPGPGIIPSQPLTYYGTLQIKL</sequence>
<keyword evidence="13" id="KW-1185">Reference proteome</keyword>
<dbReference type="GeneID" id="89453453"/>
<dbReference type="Proteomes" id="UP000002297">
    <property type="component" value="Chromosome"/>
</dbReference>
<evidence type="ECO:0000256" key="9">
    <source>
        <dbReference type="RuleBase" id="RU003357"/>
    </source>
</evidence>
<dbReference type="InterPro" id="IPR036942">
    <property type="entry name" value="Beta-barrel_TonB_sf"/>
</dbReference>
<dbReference type="GO" id="GO:0033214">
    <property type="term" value="P:siderophore-iron import into cell"/>
    <property type="evidence" value="ECO:0007669"/>
    <property type="project" value="TreeGrafter"/>
</dbReference>
<reference evidence="12 13" key="1">
    <citation type="journal article" date="2010" name="J. Bacteriol.">
        <title>The complete genome sequence of Croceibacter atlanticus HTCC2559T.</title>
        <authorList>
            <person name="Oh H.M."/>
            <person name="Kang I."/>
            <person name="Ferriera S."/>
            <person name="Giovannoni S.J."/>
            <person name="Cho J.C."/>
        </authorList>
    </citation>
    <scope>NUCLEOTIDE SEQUENCE [LARGE SCALE GENOMIC DNA]</scope>
    <source>
        <strain evidence="13">ATCC BAA-628 / HTCC2559 / KCTC 12090</strain>
    </source>
</reference>
<dbReference type="HOGENOM" id="CLU_392684_0_0_10"/>
<dbReference type="SUPFAM" id="SSF56935">
    <property type="entry name" value="Porins"/>
    <property type="match status" value="1"/>
</dbReference>
<evidence type="ECO:0000256" key="4">
    <source>
        <dbReference type="ARBA" id="ARBA00022692"/>
    </source>
</evidence>
<dbReference type="Gene3D" id="2.40.170.20">
    <property type="entry name" value="TonB-dependent receptor, beta-barrel domain"/>
    <property type="match status" value="1"/>
</dbReference>